<dbReference type="InterPro" id="IPR020471">
    <property type="entry name" value="AKR"/>
</dbReference>
<keyword evidence="7" id="KW-1185">Reference proteome</keyword>
<evidence type="ECO:0000256" key="1">
    <source>
        <dbReference type="ARBA" id="ARBA00022857"/>
    </source>
</evidence>
<keyword evidence="1" id="KW-0521">NADP</keyword>
<dbReference type="Gene3D" id="3.20.20.100">
    <property type="entry name" value="NADP-dependent oxidoreductase domain"/>
    <property type="match status" value="1"/>
</dbReference>
<dbReference type="SUPFAM" id="SSF51430">
    <property type="entry name" value="NAD(P)-linked oxidoreductase"/>
    <property type="match status" value="1"/>
</dbReference>
<dbReference type="GO" id="GO:0016491">
    <property type="term" value="F:oxidoreductase activity"/>
    <property type="evidence" value="ECO:0007669"/>
    <property type="project" value="UniProtKB-KW"/>
</dbReference>
<dbReference type="InterPro" id="IPR050523">
    <property type="entry name" value="AKR_Detox_Biosynth"/>
</dbReference>
<proteinExistence type="inferred from homology"/>
<dbReference type="EMBL" id="JAMQGP010000010">
    <property type="protein sequence ID" value="MCM2681273.1"/>
    <property type="molecule type" value="Genomic_DNA"/>
</dbReference>
<comment type="caution">
    <text evidence="6">The sequence shown here is derived from an EMBL/GenBank/DDBJ whole genome shotgun (WGS) entry which is preliminary data.</text>
</comment>
<evidence type="ECO:0000259" key="5">
    <source>
        <dbReference type="Pfam" id="PF00248"/>
    </source>
</evidence>
<accession>A0AA41WBB4</accession>
<keyword evidence="2" id="KW-0560">Oxidoreductase</keyword>
<name>A0AA41WBB4_9GAMM</name>
<dbReference type="Pfam" id="PF00248">
    <property type="entry name" value="Aldo_ket_red"/>
    <property type="match status" value="1"/>
</dbReference>
<dbReference type="PANTHER" id="PTHR43364">
    <property type="entry name" value="NADH-SPECIFIC METHYLGLYOXAL REDUCTASE-RELATED"/>
    <property type="match status" value="1"/>
</dbReference>
<dbReference type="InterPro" id="IPR036812">
    <property type="entry name" value="NAD(P)_OxRdtase_dom_sf"/>
</dbReference>
<evidence type="ECO:0000313" key="7">
    <source>
        <dbReference type="Proteomes" id="UP001165393"/>
    </source>
</evidence>
<evidence type="ECO:0000256" key="3">
    <source>
        <dbReference type="ARBA" id="ARBA00038157"/>
    </source>
</evidence>
<sequence>MKYTQLGQTDLRVSMACIGTMTFGQQNTVEEAAQQLNYAVANGVNFIDTAEMYPIPPTPETQGDTERFIGKWLKGRSDRDELIIASKVAATGGPSVQIRPHMALNASNIELALDSSLNRLGTDYLDLYQVHWPERSTNYFGQLNYQHTEESNLTPIMETLEALLKCQRAGKIRHIGISNETPWGAAEYLKLSALHDLPRIASIQNPYNLLNRSFEVGMAEIAIREQVPLLAYSPLAFGALSGKYLNDQKPEGARMTRYTRFVRYTNARGVDATQRYFELALEHQIDPAQMAIAFAAQQPFIGSVILGATNLEQLSNNIEACAMDLSEELNQGIEAIFQQNPNPCP</sequence>
<dbReference type="Proteomes" id="UP001165393">
    <property type="component" value="Unassembled WGS sequence"/>
</dbReference>
<dbReference type="AlphaFoldDB" id="A0AA41WBB4"/>
<dbReference type="FunFam" id="3.20.20.100:FF:000005">
    <property type="entry name" value="NADP(H)-dependent aldo-keto reductase"/>
    <property type="match status" value="1"/>
</dbReference>
<dbReference type="InterPro" id="IPR023210">
    <property type="entry name" value="NADP_OxRdtase_dom"/>
</dbReference>
<gene>
    <name evidence="6" type="ORF">NAF29_16620</name>
</gene>
<reference evidence="6 7" key="1">
    <citation type="journal article" date="2013" name="Antonie Van Leeuwenhoek">
        <title>Echinimonas agarilytica gen. nov., sp. nov., a new gammaproteobacterium isolated from the sea urchin Strongylocentrotus intermedius.</title>
        <authorList>
            <person name="Nedashkovskaya O.I."/>
            <person name="Stenkova A.M."/>
            <person name="Zhukova N.V."/>
            <person name="Van Trappen S."/>
            <person name="Lee J.S."/>
            <person name="Kim S.B."/>
        </authorList>
    </citation>
    <scope>NUCLEOTIDE SEQUENCE [LARGE SCALE GENOMIC DNA]</scope>
    <source>
        <strain evidence="6 7">KMM 6351</strain>
    </source>
</reference>
<comment type="similarity">
    <text evidence="3">Belongs to the aldo/keto reductase family. Aldo/keto reductase 2 subfamily.</text>
</comment>
<evidence type="ECO:0000256" key="2">
    <source>
        <dbReference type="ARBA" id="ARBA00023002"/>
    </source>
</evidence>
<organism evidence="6 7">
    <name type="scientific">Echinimonas agarilytica</name>
    <dbReference type="NCBI Taxonomy" id="1215918"/>
    <lineage>
        <taxon>Bacteria</taxon>
        <taxon>Pseudomonadati</taxon>
        <taxon>Pseudomonadota</taxon>
        <taxon>Gammaproteobacteria</taxon>
        <taxon>Alteromonadales</taxon>
        <taxon>Echinimonadaceae</taxon>
        <taxon>Echinimonas</taxon>
    </lineage>
</organism>
<dbReference type="PRINTS" id="PR00069">
    <property type="entry name" value="ALDKETRDTASE"/>
</dbReference>
<dbReference type="CDD" id="cd19094">
    <property type="entry name" value="AKR_Tas-like"/>
    <property type="match status" value="1"/>
</dbReference>
<dbReference type="RefSeq" id="WP_251262757.1">
    <property type="nucleotide sequence ID" value="NZ_JAMQGP010000010.1"/>
</dbReference>
<dbReference type="PANTHER" id="PTHR43364:SF4">
    <property type="entry name" value="NAD(P)-LINKED OXIDOREDUCTASE SUPERFAMILY PROTEIN"/>
    <property type="match status" value="1"/>
</dbReference>
<evidence type="ECO:0000256" key="4">
    <source>
        <dbReference type="ARBA" id="ARBA00070119"/>
    </source>
</evidence>
<protein>
    <recommendedName>
        <fullName evidence="4">Protein tas</fullName>
    </recommendedName>
</protein>
<dbReference type="NCBIfam" id="NF007912">
    <property type="entry name" value="PRK10625.1"/>
    <property type="match status" value="1"/>
</dbReference>
<feature type="domain" description="NADP-dependent oxidoreductase" evidence="5">
    <location>
        <begin position="17"/>
        <end position="336"/>
    </location>
</feature>
<evidence type="ECO:0000313" key="6">
    <source>
        <dbReference type="EMBL" id="MCM2681273.1"/>
    </source>
</evidence>